<accession>A0A3B0SHS4</accession>
<organism evidence="1">
    <name type="scientific">hydrothermal vent metagenome</name>
    <dbReference type="NCBI Taxonomy" id="652676"/>
    <lineage>
        <taxon>unclassified sequences</taxon>
        <taxon>metagenomes</taxon>
        <taxon>ecological metagenomes</taxon>
    </lineage>
</organism>
<name>A0A3B0SHS4_9ZZZZ</name>
<sequence length="629" mass="61905">MDFNSMAGSIINSGSTIAIRAEANASAADLRALTNINLSAGQDALLDDASVTGSPITFITGIGTFVTSGIEITAGGDNDPSFETFNPNFNATVTGNLFSSGAVRIQSGGNTTFQSGSNVVSNNLLSVRTGDDIIIEAGASVTAANNPVDSPNLTSPFSSVNNLVLRAGDINGGELNATPLTPVASIIAAGNINANGFAAVMSAQAIDGLGGTIMASSISADINNTPSEAAIIAFGQSDDNGLLSGQCLQGNVCLGTLFADNIVQIGQASDPDVVQAIVESGTVTANDILITTRRDIVMGTTGVATLLDASNQLSLTSTLGNIDLAQVSASSNSITIDAFDSLLGSASLTSVNDIGIDVGQDINAASINTGGQLTTVALVGGGLENNYNVPGNISVGTLTQDANQRVQITAGGNINFGQITLPNRDINLLAGGDAFLGGTTGATNILIRGQNVGFNNLDATNAITLDATNGNITGTATGTINAGGAIDMDATGNVTFGAITAGTGFAVDAGSSIAFTSAQTGNNNLVMNAGTDITGGFVQSTAAGGAIGGDDSVILTAGGALTLTDISMAQDNITLTGATVNAVTLDAAAAITVTATGAANVDTANSGGDTSITGSSVTLNNGAVGAGLT</sequence>
<feature type="non-terminal residue" evidence="1">
    <location>
        <position position="629"/>
    </location>
</feature>
<dbReference type="EMBL" id="UOEF01000218">
    <property type="protein sequence ID" value="VAV95843.1"/>
    <property type="molecule type" value="Genomic_DNA"/>
</dbReference>
<reference evidence="1" key="1">
    <citation type="submission" date="2018-06" db="EMBL/GenBank/DDBJ databases">
        <authorList>
            <person name="Zhirakovskaya E."/>
        </authorList>
    </citation>
    <scope>NUCLEOTIDE SEQUENCE</scope>
</reference>
<evidence type="ECO:0000313" key="1">
    <source>
        <dbReference type="EMBL" id="VAV95843.1"/>
    </source>
</evidence>
<gene>
    <name evidence="1" type="ORF">MNBD_ALPHA04-2365</name>
</gene>
<dbReference type="AlphaFoldDB" id="A0A3B0SHS4"/>
<protein>
    <submittedName>
        <fullName evidence="1">Uncharacterized protein</fullName>
    </submittedName>
</protein>
<proteinExistence type="predicted"/>